<proteinExistence type="inferred from homology"/>
<keyword evidence="12" id="KW-0753">Steroid metabolism</keyword>
<dbReference type="InterPro" id="IPR007867">
    <property type="entry name" value="GMC_OxRtase_C"/>
</dbReference>
<evidence type="ECO:0000256" key="15">
    <source>
        <dbReference type="ARBA" id="ARBA00049645"/>
    </source>
</evidence>
<reference evidence="21" key="1">
    <citation type="journal article" date="2019" name="Int. J. Syst. Evol. Microbiol.">
        <title>The Global Catalogue of Microorganisms (GCM) 10K type strain sequencing project: providing services to taxonomists for standard genome sequencing and annotation.</title>
        <authorList>
            <consortium name="The Broad Institute Genomics Platform"/>
            <consortium name="The Broad Institute Genome Sequencing Center for Infectious Disease"/>
            <person name="Wu L."/>
            <person name="Ma J."/>
        </authorList>
    </citation>
    <scope>NUCLEOTIDE SEQUENCE [LARGE SCALE GENOMIC DNA]</scope>
    <source>
        <strain evidence="21">ICMP 19430</strain>
    </source>
</reference>
<evidence type="ECO:0000256" key="12">
    <source>
        <dbReference type="ARBA" id="ARBA00023221"/>
    </source>
</evidence>
<keyword evidence="9" id="KW-0411">Iron-sulfur</keyword>
<gene>
    <name evidence="20" type="ORF">ACFQS9_00310</name>
</gene>
<dbReference type="RefSeq" id="WP_378400373.1">
    <property type="nucleotide sequence ID" value="NZ_JBHTCS010000001.1"/>
</dbReference>
<evidence type="ECO:0000256" key="1">
    <source>
        <dbReference type="ARBA" id="ARBA00001974"/>
    </source>
</evidence>
<keyword evidence="21" id="KW-1185">Reference proteome</keyword>
<comment type="pathway">
    <text evidence="15">Steroid metabolism; cholesterol degradation.</text>
</comment>
<sequence>MTYDVVIVGSGFGGAVAACRLAAAGRSVLVLERGRRWEPEDYPRRPGDAWLFDPRAPHRRNGWLELRFLDQMVVAQGAGVGGGSLIYANVCIDARPEAFDSGWPSAITARELAPYYRAVSEMLTPMEIPSGQHTARLELMRRAADAIGAGERFQKVPLAIRFDPGFTPAPAETPEYERSVVARNAQGREQGTCVHCGSCDVGCPTRAKNTLDLNYLAAAEDSGAVIAPLSLARHLSREDGGWRVHFDRLDGGRRRSDSVTARRVILAAGSLGSTELLLRSRDEHRTLPGLPRALGRGWSSNGDFLTPAGYGRTSIAPTSGPTITSAIDFLDGARGGRYFVEDGGMPNLLRNCFEQRLRDGVGSPLRRRMWLRLARAGAFDSVMPWFGQSVDAADGSVYLGRGRVRPWRRVVKLDWNPHRSETAIGAMAEMHGLLTEATGGKPNPLLTWKRFRALVTPHPLGGCNMAASPAAGVVDHACRVFGQDGLYVMDGAVIPRAIGRNPSKTIAAVAERAVALLLAED</sequence>
<dbReference type="EC" id="1.1.3.6" evidence="16"/>
<evidence type="ECO:0000313" key="21">
    <source>
        <dbReference type="Proteomes" id="UP001596484"/>
    </source>
</evidence>
<evidence type="ECO:0000256" key="8">
    <source>
        <dbReference type="ARBA" id="ARBA00023004"/>
    </source>
</evidence>
<dbReference type="EC" id="5.3.3.1" evidence="14"/>
<name>A0ABW2RR92_9NOCA</name>
<keyword evidence="6" id="KW-0274">FAD</keyword>
<dbReference type="PROSITE" id="PS00198">
    <property type="entry name" value="4FE4S_FER_1"/>
    <property type="match status" value="1"/>
</dbReference>
<evidence type="ECO:0000256" key="9">
    <source>
        <dbReference type="ARBA" id="ARBA00023014"/>
    </source>
</evidence>
<evidence type="ECO:0000313" key="20">
    <source>
        <dbReference type="EMBL" id="MFC7446323.1"/>
    </source>
</evidence>
<dbReference type="SUPFAM" id="SSF51905">
    <property type="entry name" value="FAD/NAD(P)-binding domain"/>
    <property type="match status" value="1"/>
</dbReference>
<dbReference type="InterPro" id="IPR000172">
    <property type="entry name" value="GMC_OxRdtase_N"/>
</dbReference>
<dbReference type="InterPro" id="IPR052542">
    <property type="entry name" value="Cholesterol_Oxidase"/>
</dbReference>
<keyword evidence="8" id="KW-0408">Iron</keyword>
<comment type="cofactor">
    <cofactor evidence="1">
        <name>FAD</name>
        <dbReference type="ChEBI" id="CHEBI:57692"/>
    </cofactor>
</comment>
<accession>A0ABW2RR92</accession>
<feature type="domain" description="4Fe-4S ferredoxin-type" evidence="19">
    <location>
        <begin position="184"/>
        <end position="213"/>
    </location>
</feature>
<dbReference type="Pfam" id="PF13450">
    <property type="entry name" value="NAD_binding_8"/>
    <property type="match status" value="1"/>
</dbReference>
<protein>
    <recommendedName>
        <fullName evidence="17">Cholesterol oxidase</fullName>
        <ecNumber evidence="16">1.1.3.6</ecNumber>
        <ecNumber evidence="14">5.3.3.1</ecNumber>
    </recommendedName>
    <alternativeName>
        <fullName evidence="18">Cholesterol isomerase</fullName>
    </alternativeName>
</protein>
<dbReference type="InterPro" id="IPR017900">
    <property type="entry name" value="4Fe4S_Fe_S_CS"/>
</dbReference>
<keyword evidence="7" id="KW-0560">Oxidoreductase</keyword>
<keyword evidence="13" id="KW-0413">Isomerase</keyword>
<keyword evidence="4" id="KW-0285">Flavoprotein</keyword>
<dbReference type="Pfam" id="PF05199">
    <property type="entry name" value="GMC_oxred_C"/>
    <property type="match status" value="1"/>
</dbReference>
<evidence type="ECO:0000256" key="17">
    <source>
        <dbReference type="ARBA" id="ARBA00049744"/>
    </source>
</evidence>
<dbReference type="Proteomes" id="UP001596484">
    <property type="component" value="Unassembled WGS sequence"/>
</dbReference>
<evidence type="ECO:0000256" key="14">
    <source>
        <dbReference type="ARBA" id="ARBA00038856"/>
    </source>
</evidence>
<evidence type="ECO:0000256" key="5">
    <source>
        <dbReference type="ARBA" id="ARBA00022723"/>
    </source>
</evidence>
<evidence type="ECO:0000256" key="16">
    <source>
        <dbReference type="ARBA" id="ARBA00049723"/>
    </source>
</evidence>
<organism evidence="20 21">
    <name type="scientific">Rhodococcus daqingensis</name>
    <dbReference type="NCBI Taxonomy" id="2479363"/>
    <lineage>
        <taxon>Bacteria</taxon>
        <taxon>Bacillati</taxon>
        <taxon>Actinomycetota</taxon>
        <taxon>Actinomycetes</taxon>
        <taxon>Mycobacteriales</taxon>
        <taxon>Nocardiaceae</taxon>
        <taxon>Rhodococcus</taxon>
    </lineage>
</organism>
<evidence type="ECO:0000256" key="4">
    <source>
        <dbReference type="ARBA" id="ARBA00022630"/>
    </source>
</evidence>
<dbReference type="Gene3D" id="3.50.50.60">
    <property type="entry name" value="FAD/NAD(P)-binding domain"/>
    <property type="match status" value="3"/>
</dbReference>
<keyword evidence="3" id="KW-0153">Cholesterol metabolism</keyword>
<comment type="caution">
    <text evidence="20">The sequence shown here is derived from an EMBL/GenBank/DDBJ whole genome shotgun (WGS) entry which is preliminary data.</text>
</comment>
<keyword evidence="11" id="KW-1207">Sterol metabolism</keyword>
<dbReference type="InterPro" id="IPR017896">
    <property type="entry name" value="4Fe4S_Fe-S-bd"/>
</dbReference>
<evidence type="ECO:0000259" key="19">
    <source>
        <dbReference type="PROSITE" id="PS51379"/>
    </source>
</evidence>
<dbReference type="PANTHER" id="PTHR47470:SF1">
    <property type="entry name" value="FAD-DEPENDENT OXIDOREDUCTASE 2 FAD BINDING DOMAIN-CONTAINING PROTEIN"/>
    <property type="match status" value="1"/>
</dbReference>
<evidence type="ECO:0000256" key="6">
    <source>
        <dbReference type="ARBA" id="ARBA00022827"/>
    </source>
</evidence>
<evidence type="ECO:0000256" key="2">
    <source>
        <dbReference type="ARBA" id="ARBA00010790"/>
    </source>
</evidence>
<keyword evidence="10" id="KW-0443">Lipid metabolism</keyword>
<dbReference type="PANTHER" id="PTHR47470">
    <property type="entry name" value="CHOLESTEROL OXIDASE"/>
    <property type="match status" value="1"/>
</dbReference>
<dbReference type="InterPro" id="IPR036188">
    <property type="entry name" value="FAD/NAD-bd_sf"/>
</dbReference>
<evidence type="ECO:0000256" key="18">
    <source>
        <dbReference type="ARBA" id="ARBA00049778"/>
    </source>
</evidence>
<dbReference type="EMBL" id="JBHTCS010000001">
    <property type="protein sequence ID" value="MFC7446323.1"/>
    <property type="molecule type" value="Genomic_DNA"/>
</dbReference>
<evidence type="ECO:0000256" key="3">
    <source>
        <dbReference type="ARBA" id="ARBA00022548"/>
    </source>
</evidence>
<evidence type="ECO:0000256" key="7">
    <source>
        <dbReference type="ARBA" id="ARBA00023002"/>
    </source>
</evidence>
<comment type="similarity">
    <text evidence="2">Belongs to the GMC oxidoreductase family.</text>
</comment>
<dbReference type="PROSITE" id="PS51379">
    <property type="entry name" value="4FE4S_FER_2"/>
    <property type="match status" value="1"/>
</dbReference>
<dbReference type="Pfam" id="PF00732">
    <property type="entry name" value="GMC_oxred_N"/>
    <property type="match status" value="1"/>
</dbReference>
<evidence type="ECO:0000256" key="10">
    <source>
        <dbReference type="ARBA" id="ARBA00023098"/>
    </source>
</evidence>
<keyword evidence="5" id="KW-0479">Metal-binding</keyword>
<evidence type="ECO:0000256" key="11">
    <source>
        <dbReference type="ARBA" id="ARBA00023166"/>
    </source>
</evidence>
<evidence type="ECO:0000256" key="13">
    <source>
        <dbReference type="ARBA" id="ARBA00023235"/>
    </source>
</evidence>